<reference evidence="2" key="2">
    <citation type="journal article" date="2017" name="Nat. Plants">
        <title>The Aegilops tauschii genome reveals multiple impacts of transposons.</title>
        <authorList>
            <person name="Zhao G."/>
            <person name="Zou C."/>
            <person name="Li K."/>
            <person name="Wang K."/>
            <person name="Li T."/>
            <person name="Gao L."/>
            <person name="Zhang X."/>
            <person name="Wang H."/>
            <person name="Yang Z."/>
            <person name="Liu X."/>
            <person name="Jiang W."/>
            <person name="Mao L."/>
            <person name="Kong X."/>
            <person name="Jiao Y."/>
            <person name="Jia J."/>
        </authorList>
    </citation>
    <scope>NUCLEOTIDE SEQUENCE [LARGE SCALE GENOMIC DNA]</scope>
    <source>
        <strain evidence="2">cv. AL8/78</strain>
    </source>
</reference>
<dbReference type="Gramene" id="AET3Gv20203400.8">
    <property type="protein sequence ID" value="AET3Gv20203400.8"/>
    <property type="gene ID" value="AET3Gv20203400"/>
</dbReference>
<accession>A0A453E336</accession>
<name>A0A453E336_AEGTS</name>
<organism evidence="1 2">
    <name type="scientific">Aegilops tauschii subsp. strangulata</name>
    <name type="common">Goatgrass</name>
    <dbReference type="NCBI Taxonomy" id="200361"/>
    <lineage>
        <taxon>Eukaryota</taxon>
        <taxon>Viridiplantae</taxon>
        <taxon>Streptophyta</taxon>
        <taxon>Embryophyta</taxon>
        <taxon>Tracheophyta</taxon>
        <taxon>Spermatophyta</taxon>
        <taxon>Magnoliopsida</taxon>
        <taxon>Liliopsida</taxon>
        <taxon>Poales</taxon>
        <taxon>Poaceae</taxon>
        <taxon>BOP clade</taxon>
        <taxon>Pooideae</taxon>
        <taxon>Triticodae</taxon>
        <taxon>Triticeae</taxon>
        <taxon>Triticinae</taxon>
        <taxon>Aegilops</taxon>
    </lineage>
</organism>
<dbReference type="AlphaFoldDB" id="A0A453E336"/>
<proteinExistence type="predicted"/>
<protein>
    <submittedName>
        <fullName evidence="1">Uncharacterized protein</fullName>
    </submittedName>
</protein>
<reference evidence="2" key="1">
    <citation type="journal article" date="2014" name="Science">
        <title>Ancient hybridizations among the ancestral genomes of bread wheat.</title>
        <authorList>
            <consortium name="International Wheat Genome Sequencing Consortium,"/>
            <person name="Marcussen T."/>
            <person name="Sandve S.R."/>
            <person name="Heier L."/>
            <person name="Spannagl M."/>
            <person name="Pfeifer M."/>
            <person name="Jakobsen K.S."/>
            <person name="Wulff B.B."/>
            <person name="Steuernagel B."/>
            <person name="Mayer K.F."/>
            <person name="Olsen O.A."/>
        </authorList>
    </citation>
    <scope>NUCLEOTIDE SEQUENCE [LARGE SCALE GENOMIC DNA]</scope>
    <source>
        <strain evidence="2">cv. AL8/78</strain>
    </source>
</reference>
<sequence>MDCLAVLSVLDGMMFFTAVKGGLRLWSLLMCHPQFIVMFLHGRCTINCTYVLMSDLWLCGSLHMRRRTSLWSRQHFLFANK</sequence>
<reference evidence="1" key="4">
    <citation type="submission" date="2019-03" db="UniProtKB">
        <authorList>
            <consortium name="EnsemblPlants"/>
        </authorList>
    </citation>
    <scope>IDENTIFICATION</scope>
</reference>
<evidence type="ECO:0000313" key="2">
    <source>
        <dbReference type="Proteomes" id="UP000015105"/>
    </source>
</evidence>
<evidence type="ECO:0000313" key="1">
    <source>
        <dbReference type="EnsemblPlants" id="AET3Gv20203400.8"/>
    </source>
</evidence>
<reference evidence="1" key="5">
    <citation type="journal article" date="2021" name="G3 (Bethesda)">
        <title>Aegilops tauschii genome assembly Aet v5.0 features greater sequence contiguity and improved annotation.</title>
        <authorList>
            <person name="Wang L."/>
            <person name="Zhu T."/>
            <person name="Rodriguez J.C."/>
            <person name="Deal K.R."/>
            <person name="Dubcovsky J."/>
            <person name="McGuire P.E."/>
            <person name="Lux T."/>
            <person name="Spannagl M."/>
            <person name="Mayer K.F.X."/>
            <person name="Baldrich P."/>
            <person name="Meyers B.C."/>
            <person name="Huo N."/>
            <person name="Gu Y.Q."/>
            <person name="Zhou H."/>
            <person name="Devos K.M."/>
            <person name="Bennetzen J.L."/>
            <person name="Unver T."/>
            <person name="Budak H."/>
            <person name="Gulick P.J."/>
            <person name="Galiba G."/>
            <person name="Kalapos B."/>
            <person name="Nelson D.R."/>
            <person name="Li P."/>
            <person name="You F.M."/>
            <person name="Luo M.C."/>
            <person name="Dvorak J."/>
        </authorList>
    </citation>
    <scope>NUCLEOTIDE SEQUENCE [LARGE SCALE GENOMIC DNA]</scope>
    <source>
        <strain evidence="1">cv. AL8/78</strain>
    </source>
</reference>
<keyword evidence="2" id="KW-1185">Reference proteome</keyword>
<dbReference type="Proteomes" id="UP000015105">
    <property type="component" value="Chromosome 3D"/>
</dbReference>
<reference evidence="1" key="3">
    <citation type="journal article" date="2017" name="Nature">
        <title>Genome sequence of the progenitor of the wheat D genome Aegilops tauschii.</title>
        <authorList>
            <person name="Luo M.C."/>
            <person name="Gu Y.Q."/>
            <person name="Puiu D."/>
            <person name="Wang H."/>
            <person name="Twardziok S.O."/>
            <person name="Deal K.R."/>
            <person name="Huo N."/>
            <person name="Zhu T."/>
            <person name="Wang L."/>
            <person name="Wang Y."/>
            <person name="McGuire P.E."/>
            <person name="Liu S."/>
            <person name="Long H."/>
            <person name="Ramasamy R.K."/>
            <person name="Rodriguez J.C."/>
            <person name="Van S.L."/>
            <person name="Yuan L."/>
            <person name="Wang Z."/>
            <person name="Xia Z."/>
            <person name="Xiao L."/>
            <person name="Anderson O.D."/>
            <person name="Ouyang S."/>
            <person name="Liang Y."/>
            <person name="Zimin A.V."/>
            <person name="Pertea G."/>
            <person name="Qi P."/>
            <person name="Bennetzen J.L."/>
            <person name="Dai X."/>
            <person name="Dawson M.W."/>
            <person name="Muller H.G."/>
            <person name="Kugler K."/>
            <person name="Rivarola-Duarte L."/>
            <person name="Spannagl M."/>
            <person name="Mayer K.F.X."/>
            <person name="Lu F.H."/>
            <person name="Bevan M.W."/>
            <person name="Leroy P."/>
            <person name="Li P."/>
            <person name="You F.M."/>
            <person name="Sun Q."/>
            <person name="Liu Z."/>
            <person name="Lyons E."/>
            <person name="Wicker T."/>
            <person name="Salzberg S.L."/>
            <person name="Devos K.M."/>
            <person name="Dvorak J."/>
        </authorList>
    </citation>
    <scope>NUCLEOTIDE SEQUENCE [LARGE SCALE GENOMIC DNA]</scope>
    <source>
        <strain evidence="1">cv. AL8/78</strain>
    </source>
</reference>
<dbReference type="EnsemblPlants" id="AET3Gv20203400.8">
    <property type="protein sequence ID" value="AET3Gv20203400.8"/>
    <property type="gene ID" value="AET3Gv20203400"/>
</dbReference>